<name>A0ABW3IRH0_9RHOB</name>
<comment type="caution">
    <text evidence="1">The sequence shown here is derived from an EMBL/GenBank/DDBJ whole genome shotgun (WGS) entry which is preliminary data.</text>
</comment>
<dbReference type="Proteomes" id="UP001597108">
    <property type="component" value="Unassembled WGS sequence"/>
</dbReference>
<gene>
    <name evidence="1" type="ORF">ACFQ2S_11820</name>
</gene>
<reference evidence="2" key="1">
    <citation type="journal article" date="2019" name="Int. J. Syst. Evol. Microbiol.">
        <title>The Global Catalogue of Microorganisms (GCM) 10K type strain sequencing project: providing services to taxonomists for standard genome sequencing and annotation.</title>
        <authorList>
            <consortium name="The Broad Institute Genomics Platform"/>
            <consortium name="The Broad Institute Genome Sequencing Center for Infectious Disease"/>
            <person name="Wu L."/>
            <person name="Ma J."/>
        </authorList>
    </citation>
    <scope>NUCLEOTIDE SEQUENCE [LARGE SCALE GENOMIC DNA]</scope>
    <source>
        <strain evidence="2">CCUG 60524</strain>
    </source>
</reference>
<dbReference type="EMBL" id="JBHTJT010000017">
    <property type="protein sequence ID" value="MFD0980338.1"/>
    <property type="molecule type" value="Genomic_DNA"/>
</dbReference>
<organism evidence="1 2">
    <name type="scientific">Tropicimonas aquimaris</name>
    <dbReference type="NCBI Taxonomy" id="914152"/>
    <lineage>
        <taxon>Bacteria</taxon>
        <taxon>Pseudomonadati</taxon>
        <taxon>Pseudomonadota</taxon>
        <taxon>Alphaproteobacteria</taxon>
        <taxon>Rhodobacterales</taxon>
        <taxon>Roseobacteraceae</taxon>
        <taxon>Tropicimonas</taxon>
    </lineage>
</organism>
<keyword evidence="2" id="KW-1185">Reference proteome</keyword>
<protein>
    <recommendedName>
        <fullName evidence="3">DUF4238 domain-containing protein</fullName>
    </recommendedName>
</protein>
<evidence type="ECO:0000313" key="1">
    <source>
        <dbReference type="EMBL" id="MFD0980338.1"/>
    </source>
</evidence>
<evidence type="ECO:0000313" key="2">
    <source>
        <dbReference type="Proteomes" id="UP001597108"/>
    </source>
</evidence>
<sequence>MSNMREQGFTGRLEERRALRSALQALHAQRISDQRIADLLSAYLEGDRIPGYPKASTAPVSRPTIQRIRVSDDRTLISMRPSTVGTLYTFLRHCAELPTELFDDSIRIHSSHAYAPLLEALERHVGANDGPLSNASLRSLEGTFHLYRKAWTSPSSPTYLRCVLRFEWVGDALFYTEEQRFTDTVARVPVDEIDQGVVMPYGMNVVLIGRGQSKDLLKFFSIHEFEPFPDGHLHVHAFAGNFIAVYSKGPHPGFRAYAQRVVDSDEASCAFITEDEMDETILGHLTR</sequence>
<evidence type="ECO:0008006" key="3">
    <source>
        <dbReference type="Google" id="ProtNLM"/>
    </source>
</evidence>
<proteinExistence type="predicted"/>
<accession>A0ABW3IRH0</accession>
<dbReference type="RefSeq" id="WP_386074680.1">
    <property type="nucleotide sequence ID" value="NZ_JBHTJT010000017.1"/>
</dbReference>